<proteinExistence type="predicted"/>
<dbReference type="EMBL" id="JAGSPC010000001">
    <property type="protein sequence ID" value="MBV7259509.1"/>
    <property type="molecule type" value="Genomic_DNA"/>
</dbReference>
<gene>
    <name evidence="2" type="ORF">KCG46_07980</name>
</gene>
<organism evidence="2 3">
    <name type="scientific">Erythrobacter crassostreae</name>
    <dbReference type="NCBI Taxonomy" id="2828328"/>
    <lineage>
        <taxon>Bacteria</taxon>
        <taxon>Pseudomonadati</taxon>
        <taxon>Pseudomonadota</taxon>
        <taxon>Alphaproteobacteria</taxon>
        <taxon>Sphingomonadales</taxon>
        <taxon>Erythrobacteraceae</taxon>
        <taxon>Erythrobacter/Porphyrobacter group</taxon>
        <taxon>Erythrobacter</taxon>
    </lineage>
</organism>
<dbReference type="InterPro" id="IPR041667">
    <property type="entry name" value="Cupin_8"/>
</dbReference>
<dbReference type="PANTHER" id="PTHR12461:SF105">
    <property type="entry name" value="HYPOXIA-INDUCIBLE FACTOR 1-ALPHA INHIBITOR"/>
    <property type="match status" value="1"/>
</dbReference>
<dbReference type="AlphaFoldDB" id="A0A9X1JMK4"/>
<accession>A0A9X1JMK4</accession>
<dbReference type="PROSITE" id="PS51184">
    <property type="entry name" value="JMJC"/>
    <property type="match status" value="1"/>
</dbReference>
<dbReference type="Pfam" id="PF13621">
    <property type="entry name" value="Cupin_8"/>
    <property type="match status" value="1"/>
</dbReference>
<evidence type="ECO:0000313" key="2">
    <source>
        <dbReference type="EMBL" id="MBV7259509.1"/>
    </source>
</evidence>
<dbReference type="Proteomes" id="UP001138681">
    <property type="component" value="Unassembled WGS sequence"/>
</dbReference>
<reference evidence="2" key="1">
    <citation type="submission" date="2021-04" db="EMBL/GenBank/DDBJ databases">
        <authorList>
            <person name="Pira H."/>
            <person name="Risdian C."/>
            <person name="Wink J."/>
        </authorList>
    </citation>
    <scope>NUCLEOTIDE SEQUENCE</scope>
    <source>
        <strain evidence="2">WH158</strain>
    </source>
</reference>
<comment type="caution">
    <text evidence="2">The sequence shown here is derived from an EMBL/GenBank/DDBJ whole genome shotgun (WGS) entry which is preliminary data.</text>
</comment>
<dbReference type="InterPro" id="IPR003347">
    <property type="entry name" value="JmjC_dom"/>
</dbReference>
<evidence type="ECO:0000259" key="1">
    <source>
        <dbReference type="PROSITE" id="PS51184"/>
    </source>
</evidence>
<protein>
    <submittedName>
        <fullName evidence="2">Cupin-like domain-containing protein</fullName>
    </submittedName>
</protein>
<name>A0A9X1JMK4_9SPHN</name>
<dbReference type="PANTHER" id="PTHR12461">
    <property type="entry name" value="HYPOXIA-INDUCIBLE FACTOR 1 ALPHA INHIBITOR-RELATED"/>
    <property type="match status" value="1"/>
</dbReference>
<sequence>MNAPHGPETDWQSPKSASLGMFNSDAKARFAQCYPETPHLLRHGLDRHPLLEIEALADLAERLSEESVEYNRGDLPIGIDDKPGATGLSIGETIRSVHDANSWAVLKNVEQVPAYNGLLIDLLGDVQSEIEAATGRMLTPQAYVFISSPSAVTPYHFDPEHNILLQVSGSKVMTQFPAGNPRFAPDTTHESYHTGGPRELSWQEGFREQGLPFALGPGDAVYVPVMAPHYVQNGPDSSISLSITWRSEWSYRESDARAFNHLMRKRGLTPQATARWPANNKAKAYAYRALRKIGLNAKS</sequence>
<dbReference type="RefSeq" id="WP_218404730.1">
    <property type="nucleotide sequence ID" value="NZ_JAGSPC010000001.1"/>
</dbReference>
<dbReference type="SMART" id="SM00558">
    <property type="entry name" value="JmjC"/>
    <property type="match status" value="1"/>
</dbReference>
<evidence type="ECO:0000313" key="3">
    <source>
        <dbReference type="Proteomes" id="UP001138681"/>
    </source>
</evidence>
<feature type="domain" description="JmjC" evidence="1">
    <location>
        <begin position="101"/>
        <end position="262"/>
    </location>
</feature>
<keyword evidence="3" id="KW-1185">Reference proteome</keyword>